<name>A0A151SCR6_CAJCA</name>
<reference evidence="2" key="1">
    <citation type="journal article" date="2012" name="Nat. Biotechnol.">
        <title>Draft genome sequence of pigeonpea (Cajanus cajan), an orphan legume crop of resource-poor farmers.</title>
        <authorList>
            <person name="Varshney R.K."/>
            <person name="Chen W."/>
            <person name="Li Y."/>
            <person name="Bharti A.K."/>
            <person name="Saxena R.K."/>
            <person name="Schlueter J.A."/>
            <person name="Donoghue M.T."/>
            <person name="Azam S."/>
            <person name="Fan G."/>
            <person name="Whaley A.M."/>
            <person name="Farmer A.D."/>
            <person name="Sheridan J."/>
            <person name="Iwata A."/>
            <person name="Tuteja R."/>
            <person name="Penmetsa R.V."/>
            <person name="Wu W."/>
            <person name="Upadhyaya H.D."/>
            <person name="Yang S.P."/>
            <person name="Shah T."/>
            <person name="Saxena K.B."/>
            <person name="Michael T."/>
            <person name="McCombie W.R."/>
            <person name="Yang B."/>
            <person name="Zhang G."/>
            <person name="Yang H."/>
            <person name="Wang J."/>
            <person name="Spillane C."/>
            <person name="Cook D.R."/>
            <person name="May G.D."/>
            <person name="Xu X."/>
            <person name="Jackson S.A."/>
        </authorList>
    </citation>
    <scope>NUCLEOTIDE SEQUENCE [LARGE SCALE GENOMIC DNA]</scope>
</reference>
<accession>A0A151SCR6</accession>
<sequence>MIIIGDDVDRIMKLKLQLARQFEMKDLDTLRYFLGIEVAYSCKGYLLSQSKYIANILDSTHLFDTPCFSHSSIEAKYHAMAFSTIEIVWLAT</sequence>
<keyword evidence="3" id="KW-1185">Reference proteome</keyword>
<organism evidence="2 3">
    <name type="scientific">Cajanus cajan</name>
    <name type="common">Pigeon pea</name>
    <name type="synonym">Cajanus indicus</name>
    <dbReference type="NCBI Taxonomy" id="3821"/>
    <lineage>
        <taxon>Eukaryota</taxon>
        <taxon>Viridiplantae</taxon>
        <taxon>Streptophyta</taxon>
        <taxon>Embryophyta</taxon>
        <taxon>Tracheophyta</taxon>
        <taxon>Spermatophyta</taxon>
        <taxon>Magnoliopsida</taxon>
        <taxon>eudicotyledons</taxon>
        <taxon>Gunneridae</taxon>
        <taxon>Pentapetalae</taxon>
        <taxon>rosids</taxon>
        <taxon>fabids</taxon>
        <taxon>Fabales</taxon>
        <taxon>Fabaceae</taxon>
        <taxon>Papilionoideae</taxon>
        <taxon>50 kb inversion clade</taxon>
        <taxon>NPAAA clade</taxon>
        <taxon>indigoferoid/millettioid clade</taxon>
        <taxon>Phaseoleae</taxon>
        <taxon>Cajanus</taxon>
    </lineage>
</organism>
<feature type="domain" description="Reverse transcriptase Ty1/copia-type" evidence="1">
    <location>
        <begin position="1"/>
        <end position="65"/>
    </location>
</feature>
<evidence type="ECO:0000259" key="1">
    <source>
        <dbReference type="Pfam" id="PF07727"/>
    </source>
</evidence>
<evidence type="ECO:0000313" key="2">
    <source>
        <dbReference type="EMBL" id="KYP52573.1"/>
    </source>
</evidence>
<dbReference type="Proteomes" id="UP000075243">
    <property type="component" value="Unassembled WGS sequence"/>
</dbReference>
<dbReference type="AlphaFoldDB" id="A0A151SCR6"/>
<evidence type="ECO:0000313" key="3">
    <source>
        <dbReference type="Proteomes" id="UP000075243"/>
    </source>
</evidence>
<dbReference type="Gramene" id="C.cajan_25105.t">
    <property type="protein sequence ID" value="C.cajan_25105.t"/>
    <property type="gene ID" value="C.cajan_25105"/>
</dbReference>
<dbReference type="InterPro" id="IPR013103">
    <property type="entry name" value="RVT_2"/>
</dbReference>
<dbReference type="Pfam" id="PF07727">
    <property type="entry name" value="RVT_2"/>
    <property type="match status" value="1"/>
</dbReference>
<protein>
    <recommendedName>
        <fullName evidence="1">Reverse transcriptase Ty1/copia-type domain-containing protein</fullName>
    </recommendedName>
</protein>
<dbReference type="EMBL" id="KQ483422">
    <property type="protein sequence ID" value="KYP52573.1"/>
    <property type="molecule type" value="Genomic_DNA"/>
</dbReference>
<proteinExistence type="predicted"/>
<gene>
    <name evidence="2" type="ORF">KK1_025527</name>
</gene>